<name>A0ABS0I0I0_9BACT</name>
<accession>A0ABS0I0I0</accession>
<organism evidence="1 2">
    <name type="scientific">Hymenobacter ruricola</name>
    <dbReference type="NCBI Taxonomy" id="2791023"/>
    <lineage>
        <taxon>Bacteria</taxon>
        <taxon>Pseudomonadati</taxon>
        <taxon>Bacteroidota</taxon>
        <taxon>Cytophagia</taxon>
        <taxon>Cytophagales</taxon>
        <taxon>Hymenobacteraceae</taxon>
        <taxon>Hymenobacter</taxon>
    </lineage>
</organism>
<protein>
    <submittedName>
        <fullName evidence="1">Uncharacterized protein</fullName>
    </submittedName>
</protein>
<dbReference type="Proteomes" id="UP000618931">
    <property type="component" value="Unassembled WGS sequence"/>
</dbReference>
<evidence type="ECO:0000313" key="1">
    <source>
        <dbReference type="EMBL" id="MBF9220417.1"/>
    </source>
</evidence>
<keyword evidence="2" id="KW-1185">Reference proteome</keyword>
<sequence>MMDTSAASSAVETPKPCWTAVANIIRERHYGPGGAEIRLGTKHFAPGAKVYVIDWYGGMCQRIIVVGLHRKSRRYITLTIDVRLVENLRPKVCYDPTAIAKFNEHYPSNSRSNYNYTNYLTKEFAETVCQSIPLWQLNYKAAAETPELSADEIEFRRPRTLLSRLQVFLSFIFKN</sequence>
<dbReference type="EMBL" id="JADQDM010000002">
    <property type="protein sequence ID" value="MBF9220417.1"/>
    <property type="molecule type" value="Genomic_DNA"/>
</dbReference>
<comment type="caution">
    <text evidence="1">The sequence shown here is derived from an EMBL/GenBank/DDBJ whole genome shotgun (WGS) entry which is preliminary data.</text>
</comment>
<dbReference type="RefSeq" id="WP_196291875.1">
    <property type="nucleotide sequence ID" value="NZ_JADQDM010000002.1"/>
</dbReference>
<reference evidence="1 2" key="1">
    <citation type="submission" date="2020-11" db="EMBL/GenBank/DDBJ databases">
        <authorList>
            <person name="Kim M.K."/>
        </authorList>
    </citation>
    <scope>NUCLEOTIDE SEQUENCE [LARGE SCALE GENOMIC DNA]</scope>
    <source>
        <strain evidence="1 2">BT662</strain>
    </source>
</reference>
<evidence type="ECO:0000313" key="2">
    <source>
        <dbReference type="Proteomes" id="UP000618931"/>
    </source>
</evidence>
<proteinExistence type="predicted"/>
<gene>
    <name evidence="1" type="ORF">I2H31_04820</name>
</gene>